<evidence type="ECO:0000313" key="7">
    <source>
        <dbReference type="EMBL" id="MPN36865.1"/>
    </source>
</evidence>
<organism evidence="7">
    <name type="scientific">bioreactor metagenome</name>
    <dbReference type="NCBI Taxonomy" id="1076179"/>
    <lineage>
        <taxon>unclassified sequences</taxon>
        <taxon>metagenomes</taxon>
        <taxon>ecological metagenomes</taxon>
    </lineage>
</organism>
<name>A0A645HCU9_9ZZZZ</name>
<evidence type="ECO:0000256" key="2">
    <source>
        <dbReference type="ARBA" id="ARBA00022475"/>
    </source>
</evidence>
<dbReference type="AlphaFoldDB" id="A0A645HCU9"/>
<keyword evidence="3" id="KW-0997">Cell inner membrane</keyword>
<sequence>MCSHFGNWQLSLDTGGEKNFTINVLVNQEMNEAVRKSLKLNQPLNNLNFIFTDGPGSGMLEVASVLCRNEIVFLMGDRPYGAPVVEVDFLGGKAWFPYSAYVIAAKTSSRVLTMFVCYDRVKGIYRVECGEPVFPVSGGRKVSAQESYAPYVQAYACELESYMRKYPEQAFLFSDVWTGHDKNNKNTVQE</sequence>
<keyword evidence="5" id="KW-0472">Membrane</keyword>
<evidence type="ECO:0000256" key="3">
    <source>
        <dbReference type="ARBA" id="ARBA00022519"/>
    </source>
</evidence>
<evidence type="ECO:0000256" key="1">
    <source>
        <dbReference type="ARBA" id="ARBA00004533"/>
    </source>
</evidence>
<dbReference type="InterPro" id="IPR004960">
    <property type="entry name" value="LipA_acyltrans"/>
</dbReference>
<dbReference type="GO" id="GO:0005886">
    <property type="term" value="C:plasma membrane"/>
    <property type="evidence" value="ECO:0007669"/>
    <property type="project" value="UniProtKB-SubCell"/>
</dbReference>
<dbReference type="EMBL" id="VSSQ01091244">
    <property type="protein sequence ID" value="MPN36865.1"/>
    <property type="molecule type" value="Genomic_DNA"/>
</dbReference>
<dbReference type="PANTHER" id="PTHR30606:SF10">
    <property type="entry name" value="PHOSPHATIDYLINOSITOL MANNOSIDE ACYLTRANSFERASE"/>
    <property type="match status" value="1"/>
</dbReference>
<protein>
    <submittedName>
        <fullName evidence="7">Uncharacterized protein</fullName>
    </submittedName>
</protein>
<comment type="caution">
    <text evidence="7">The sequence shown here is derived from an EMBL/GenBank/DDBJ whole genome shotgun (WGS) entry which is preliminary data.</text>
</comment>
<keyword evidence="2" id="KW-1003">Cell membrane</keyword>
<keyword evidence="4" id="KW-0808">Transferase</keyword>
<reference evidence="7" key="1">
    <citation type="submission" date="2019-08" db="EMBL/GenBank/DDBJ databases">
        <authorList>
            <person name="Kucharzyk K."/>
            <person name="Murdoch R.W."/>
            <person name="Higgins S."/>
            <person name="Loffler F."/>
        </authorList>
    </citation>
    <scope>NUCLEOTIDE SEQUENCE</scope>
</reference>
<gene>
    <name evidence="7" type="ORF">SDC9_184377</name>
</gene>
<dbReference type="GO" id="GO:1901137">
    <property type="term" value="P:carbohydrate derivative biosynthetic process"/>
    <property type="evidence" value="ECO:0007669"/>
    <property type="project" value="UniProtKB-ARBA"/>
</dbReference>
<proteinExistence type="predicted"/>
<keyword evidence="6" id="KW-0012">Acyltransferase</keyword>
<dbReference type="GO" id="GO:0008610">
    <property type="term" value="P:lipid biosynthetic process"/>
    <property type="evidence" value="ECO:0007669"/>
    <property type="project" value="UniProtKB-ARBA"/>
</dbReference>
<evidence type="ECO:0000256" key="5">
    <source>
        <dbReference type="ARBA" id="ARBA00023136"/>
    </source>
</evidence>
<accession>A0A645HCU9</accession>
<dbReference type="Pfam" id="PF03279">
    <property type="entry name" value="Lip_A_acyltrans"/>
    <property type="match status" value="1"/>
</dbReference>
<evidence type="ECO:0000256" key="4">
    <source>
        <dbReference type="ARBA" id="ARBA00022679"/>
    </source>
</evidence>
<dbReference type="PANTHER" id="PTHR30606">
    <property type="entry name" value="LIPID A BIOSYNTHESIS LAUROYL ACYLTRANSFERASE"/>
    <property type="match status" value="1"/>
</dbReference>
<dbReference type="GO" id="GO:0016746">
    <property type="term" value="F:acyltransferase activity"/>
    <property type="evidence" value="ECO:0007669"/>
    <property type="project" value="UniProtKB-KW"/>
</dbReference>
<evidence type="ECO:0000256" key="6">
    <source>
        <dbReference type="ARBA" id="ARBA00023315"/>
    </source>
</evidence>
<comment type="subcellular location">
    <subcellularLocation>
        <location evidence="1">Cell inner membrane</location>
    </subcellularLocation>
</comment>